<dbReference type="InterPro" id="IPR008900">
    <property type="entry name" value="Zot_N"/>
</dbReference>
<dbReference type="EMBL" id="QFWT01000003">
    <property type="protein sequence ID" value="PWI34154.1"/>
    <property type="molecule type" value="Genomic_DNA"/>
</dbReference>
<keyword evidence="1" id="KW-0472">Membrane</keyword>
<evidence type="ECO:0000256" key="1">
    <source>
        <dbReference type="SAM" id="Phobius"/>
    </source>
</evidence>
<dbReference type="OrthoDB" id="8809170at2"/>
<evidence type="ECO:0000313" key="3">
    <source>
        <dbReference type="EMBL" id="PWI34154.1"/>
    </source>
</evidence>
<dbReference type="RefSeq" id="WP_109319406.1">
    <property type="nucleotide sequence ID" value="NZ_QFWT01000003.1"/>
</dbReference>
<keyword evidence="1" id="KW-1133">Transmembrane helix</keyword>
<proteinExistence type="predicted"/>
<protein>
    <recommendedName>
        <fullName evidence="2">Zona occludens toxin N-terminal domain-containing protein</fullName>
    </recommendedName>
</protein>
<feature type="transmembrane region" description="Helical" evidence="1">
    <location>
        <begin position="284"/>
        <end position="303"/>
    </location>
</feature>
<keyword evidence="1" id="KW-0812">Transmembrane</keyword>
<evidence type="ECO:0000313" key="4">
    <source>
        <dbReference type="Proteomes" id="UP000245362"/>
    </source>
</evidence>
<comment type="caution">
    <text evidence="3">The sequence shown here is derived from an EMBL/GenBank/DDBJ whole genome shotgun (WGS) entry which is preliminary data.</text>
</comment>
<dbReference type="Pfam" id="PF05707">
    <property type="entry name" value="Zot"/>
    <property type="match status" value="1"/>
</dbReference>
<dbReference type="InterPro" id="IPR027417">
    <property type="entry name" value="P-loop_NTPase"/>
</dbReference>
<gene>
    <name evidence="3" type="ORF">DI392_08175</name>
</gene>
<dbReference type="Gene3D" id="3.40.50.300">
    <property type="entry name" value="P-loop containing nucleotide triphosphate hydrolases"/>
    <property type="match status" value="1"/>
</dbReference>
<sequence>MLAGFSGGMGAGKTLNAIKYVIENDDFAGREVYYHGIRVNLLDYDVCNSFHGFMYGHYFLENKSNKALEKKLLTLETEGRLAELEDFPYLAGQFASHNPMQQWLHWFKKLASKKRIALYHEALDVLEIDESELTESHIKELKLSWRSFDNPKKIHDLPAGAVILVDEVQNIWPPRPTSSKPSEDIKYVATHRHRGNDLVYISQDFKDVDHFIRRRLQNYTHIEFVGRDYIKKYNDNKLFDPASKNDLRRVGGDTSKRDSKYHGVYLSSVKHTHNVKFNKRLVKLLTFFALLLCVMVVCLFYAWDLFFPKEAQFNPIVEQVDTTDQDGEMGTLPDNHLSRLIPRHDILPFSAPVYDELTQDAQDYPKLFCIETPSSCKCFTQQHTIYPMSDDYCASVARYGYFDPFDTSLTGKRRASTSKKLKSGGVF</sequence>
<name>A0A2U3BBQ3_9VIBR</name>
<feature type="domain" description="Zona occludens toxin N-terminal" evidence="2">
    <location>
        <begin position="122"/>
        <end position="271"/>
    </location>
</feature>
<accession>A0A2U3BBQ3</accession>
<keyword evidence="4" id="KW-1185">Reference proteome</keyword>
<reference evidence="3 4" key="1">
    <citation type="submission" date="2018-05" db="EMBL/GenBank/DDBJ databases">
        <title>Vibrio limimaris sp. nov., isolated from marine sediment.</title>
        <authorList>
            <person name="Li C.-M."/>
        </authorList>
    </citation>
    <scope>NUCLEOTIDE SEQUENCE [LARGE SCALE GENOMIC DNA]</scope>
    <source>
        <strain evidence="3 4">E4404</strain>
    </source>
</reference>
<evidence type="ECO:0000259" key="2">
    <source>
        <dbReference type="Pfam" id="PF05707"/>
    </source>
</evidence>
<dbReference type="AlphaFoldDB" id="A0A2U3BBQ3"/>
<organism evidence="3 4">
    <name type="scientific">Vibrio albus</name>
    <dbReference type="NCBI Taxonomy" id="2200953"/>
    <lineage>
        <taxon>Bacteria</taxon>
        <taxon>Pseudomonadati</taxon>
        <taxon>Pseudomonadota</taxon>
        <taxon>Gammaproteobacteria</taxon>
        <taxon>Vibrionales</taxon>
        <taxon>Vibrionaceae</taxon>
        <taxon>Vibrio</taxon>
    </lineage>
</organism>
<dbReference type="Proteomes" id="UP000245362">
    <property type="component" value="Unassembled WGS sequence"/>
</dbReference>